<dbReference type="InterPro" id="IPR032710">
    <property type="entry name" value="NTF2-like_dom_sf"/>
</dbReference>
<dbReference type="AlphaFoldDB" id="A0A6J7JA20"/>
<evidence type="ECO:0000313" key="2">
    <source>
        <dbReference type="EMBL" id="CAB4939980.1"/>
    </source>
</evidence>
<evidence type="ECO:0000259" key="1">
    <source>
        <dbReference type="Pfam" id="PF13577"/>
    </source>
</evidence>
<dbReference type="Gene3D" id="3.10.450.50">
    <property type="match status" value="1"/>
</dbReference>
<reference evidence="2" key="1">
    <citation type="submission" date="2020-05" db="EMBL/GenBank/DDBJ databases">
        <authorList>
            <person name="Chiriac C."/>
            <person name="Salcher M."/>
            <person name="Ghai R."/>
            <person name="Kavagutti S V."/>
        </authorList>
    </citation>
    <scope>NUCLEOTIDE SEQUENCE</scope>
</reference>
<dbReference type="InterPro" id="IPR037401">
    <property type="entry name" value="SnoaL-like"/>
</dbReference>
<accession>A0A6J7JA20</accession>
<dbReference type="EMBL" id="CAFBMX010000009">
    <property type="protein sequence ID" value="CAB4939980.1"/>
    <property type="molecule type" value="Genomic_DNA"/>
</dbReference>
<dbReference type="CDD" id="cd00531">
    <property type="entry name" value="NTF2_like"/>
    <property type="match status" value="1"/>
</dbReference>
<sequence length="201" mass="23004">MATTEMTKTRERLMDELLAKEAIREAINRFSRGIDRQDSELAKSVYHDDARDDHIGYTGSGHGLVDWVNGYEGPDGWVRGYLQDQYVQHYVTNTTIDLDLDNDVAHVESYYQMVERPMDSAAMTQIFGGRYIDRFECRDGRWAIAARMITVAWSTDAEIYAQIEQIGNPSLPSRDDISYKRPLTVDREDRAMLGPGTPGWK</sequence>
<protein>
    <submittedName>
        <fullName evidence="2">Unannotated protein</fullName>
    </submittedName>
</protein>
<gene>
    <name evidence="2" type="ORF">UFOPK3674_01761</name>
</gene>
<dbReference type="Pfam" id="PF13577">
    <property type="entry name" value="SnoaL_4"/>
    <property type="match status" value="1"/>
</dbReference>
<proteinExistence type="predicted"/>
<feature type="domain" description="SnoaL-like" evidence="1">
    <location>
        <begin position="16"/>
        <end position="147"/>
    </location>
</feature>
<organism evidence="2">
    <name type="scientific">freshwater metagenome</name>
    <dbReference type="NCBI Taxonomy" id="449393"/>
    <lineage>
        <taxon>unclassified sequences</taxon>
        <taxon>metagenomes</taxon>
        <taxon>ecological metagenomes</taxon>
    </lineage>
</organism>
<name>A0A6J7JA20_9ZZZZ</name>
<dbReference type="SUPFAM" id="SSF54427">
    <property type="entry name" value="NTF2-like"/>
    <property type="match status" value="1"/>
</dbReference>